<organism evidence="1 2">
    <name type="scientific">Pluteus cervinus</name>
    <dbReference type="NCBI Taxonomy" id="181527"/>
    <lineage>
        <taxon>Eukaryota</taxon>
        <taxon>Fungi</taxon>
        <taxon>Dikarya</taxon>
        <taxon>Basidiomycota</taxon>
        <taxon>Agaricomycotina</taxon>
        <taxon>Agaricomycetes</taxon>
        <taxon>Agaricomycetidae</taxon>
        <taxon>Agaricales</taxon>
        <taxon>Pluteineae</taxon>
        <taxon>Pluteaceae</taxon>
        <taxon>Pluteus</taxon>
    </lineage>
</organism>
<dbReference type="Proteomes" id="UP000308600">
    <property type="component" value="Unassembled WGS sequence"/>
</dbReference>
<name>A0ACD3AQW4_9AGAR</name>
<reference evidence="1 2" key="1">
    <citation type="journal article" date="2019" name="Nat. Ecol. Evol.">
        <title>Megaphylogeny resolves global patterns of mushroom evolution.</title>
        <authorList>
            <person name="Varga T."/>
            <person name="Krizsan K."/>
            <person name="Foldi C."/>
            <person name="Dima B."/>
            <person name="Sanchez-Garcia M."/>
            <person name="Sanchez-Ramirez S."/>
            <person name="Szollosi G.J."/>
            <person name="Szarkandi J.G."/>
            <person name="Papp V."/>
            <person name="Albert L."/>
            <person name="Andreopoulos W."/>
            <person name="Angelini C."/>
            <person name="Antonin V."/>
            <person name="Barry K.W."/>
            <person name="Bougher N.L."/>
            <person name="Buchanan P."/>
            <person name="Buyck B."/>
            <person name="Bense V."/>
            <person name="Catcheside P."/>
            <person name="Chovatia M."/>
            <person name="Cooper J."/>
            <person name="Damon W."/>
            <person name="Desjardin D."/>
            <person name="Finy P."/>
            <person name="Geml J."/>
            <person name="Haridas S."/>
            <person name="Hughes K."/>
            <person name="Justo A."/>
            <person name="Karasinski D."/>
            <person name="Kautmanova I."/>
            <person name="Kiss B."/>
            <person name="Kocsube S."/>
            <person name="Kotiranta H."/>
            <person name="LaButti K.M."/>
            <person name="Lechner B.E."/>
            <person name="Liimatainen K."/>
            <person name="Lipzen A."/>
            <person name="Lukacs Z."/>
            <person name="Mihaltcheva S."/>
            <person name="Morgado L.N."/>
            <person name="Niskanen T."/>
            <person name="Noordeloos M.E."/>
            <person name="Ohm R.A."/>
            <person name="Ortiz-Santana B."/>
            <person name="Ovrebo C."/>
            <person name="Racz N."/>
            <person name="Riley R."/>
            <person name="Savchenko A."/>
            <person name="Shiryaev A."/>
            <person name="Soop K."/>
            <person name="Spirin V."/>
            <person name="Szebenyi C."/>
            <person name="Tomsovsky M."/>
            <person name="Tulloss R.E."/>
            <person name="Uehling J."/>
            <person name="Grigoriev I.V."/>
            <person name="Vagvolgyi C."/>
            <person name="Papp T."/>
            <person name="Martin F.M."/>
            <person name="Miettinen O."/>
            <person name="Hibbett D.S."/>
            <person name="Nagy L.G."/>
        </authorList>
    </citation>
    <scope>NUCLEOTIDE SEQUENCE [LARGE SCALE GENOMIC DNA]</scope>
    <source>
        <strain evidence="1 2">NL-1719</strain>
    </source>
</reference>
<dbReference type="EMBL" id="ML208359">
    <property type="protein sequence ID" value="TFK68113.1"/>
    <property type="molecule type" value="Genomic_DNA"/>
</dbReference>
<gene>
    <name evidence="1" type="ORF">BDN72DRAFT_888676</name>
</gene>
<protein>
    <submittedName>
        <fullName evidence="1">Uncharacterized protein</fullName>
    </submittedName>
</protein>
<accession>A0ACD3AQW4</accession>
<sequence length="192" mass="21751">MELDSSPNPPPVSVLFARGVLARLATWPILRIAIQESWGGPEGQAKRRWIAGVLVDTFEESLTGNASTEPDDVYIEEMLLQILADEYEVRVEDGSAEDVARDLIRLWDECKLGKDGLVKRFEEGEAKVRNKRENVEVSTTEEDGEWTDDDEDGEDADDEEMEEAPQLLDSLQQKQKNEPEVDEDGFTLVKRR</sequence>
<evidence type="ECO:0000313" key="2">
    <source>
        <dbReference type="Proteomes" id="UP000308600"/>
    </source>
</evidence>
<evidence type="ECO:0000313" key="1">
    <source>
        <dbReference type="EMBL" id="TFK68113.1"/>
    </source>
</evidence>
<proteinExistence type="predicted"/>
<keyword evidence="2" id="KW-1185">Reference proteome</keyword>